<dbReference type="Proteomes" id="UP001311915">
    <property type="component" value="Unassembled WGS sequence"/>
</dbReference>
<dbReference type="Pfam" id="PF14244">
    <property type="entry name" value="Retrotran_gag_3"/>
    <property type="match status" value="1"/>
</dbReference>
<evidence type="ECO:0000259" key="1">
    <source>
        <dbReference type="Pfam" id="PF14244"/>
    </source>
</evidence>
<dbReference type="EMBL" id="JAWPEI010000003">
    <property type="protein sequence ID" value="KAK4731704.1"/>
    <property type="molecule type" value="Genomic_DNA"/>
</dbReference>
<evidence type="ECO:0000313" key="2">
    <source>
        <dbReference type="EMBL" id="KAK4731704.1"/>
    </source>
</evidence>
<accession>A0AAV9M4B0</accession>
<proteinExistence type="predicted"/>
<protein>
    <recommendedName>
        <fullName evidence="1">Retrotransposon Copia-like N-terminal domain-containing protein</fullName>
    </recommendedName>
</protein>
<organism evidence="2 3">
    <name type="scientific">Solanum pinnatisectum</name>
    <name type="common">tansyleaf nightshade</name>
    <dbReference type="NCBI Taxonomy" id="50273"/>
    <lineage>
        <taxon>Eukaryota</taxon>
        <taxon>Viridiplantae</taxon>
        <taxon>Streptophyta</taxon>
        <taxon>Embryophyta</taxon>
        <taxon>Tracheophyta</taxon>
        <taxon>Spermatophyta</taxon>
        <taxon>Magnoliopsida</taxon>
        <taxon>eudicotyledons</taxon>
        <taxon>Gunneridae</taxon>
        <taxon>Pentapetalae</taxon>
        <taxon>asterids</taxon>
        <taxon>lamiids</taxon>
        <taxon>Solanales</taxon>
        <taxon>Solanaceae</taxon>
        <taxon>Solanoideae</taxon>
        <taxon>Solaneae</taxon>
        <taxon>Solanum</taxon>
    </lineage>
</organism>
<comment type="caution">
    <text evidence="2">The sequence shown here is derived from an EMBL/GenBank/DDBJ whole genome shotgun (WGS) entry which is preliminary data.</text>
</comment>
<feature type="domain" description="Retrotransposon Copia-like N-terminal" evidence="1">
    <location>
        <begin position="30"/>
        <end position="50"/>
    </location>
</feature>
<reference evidence="2 3" key="1">
    <citation type="submission" date="2023-10" db="EMBL/GenBank/DDBJ databases">
        <title>Genome-Wide Identification Analysis in wild type Solanum Pinnatisectum Reveals Some Genes Defensing Phytophthora Infestans.</title>
        <authorList>
            <person name="Sun C."/>
        </authorList>
    </citation>
    <scope>NUCLEOTIDE SEQUENCE [LARGE SCALE GENOMIC DNA]</scope>
    <source>
        <strain evidence="2">LQN</strain>
        <tissue evidence="2">Leaf</tissue>
    </source>
</reference>
<evidence type="ECO:0000313" key="3">
    <source>
        <dbReference type="Proteomes" id="UP001311915"/>
    </source>
</evidence>
<keyword evidence="3" id="KW-1185">Reference proteome</keyword>
<dbReference type="InterPro" id="IPR029472">
    <property type="entry name" value="Copia-like_N"/>
</dbReference>
<sequence length="59" mass="6394">MIENNNQAANSPYTLQPTDNPRVSLVTYLLTNTLLVKSKLGFVDGSLPRPTTSSTNKAT</sequence>
<dbReference type="AlphaFoldDB" id="A0AAV9M4B0"/>
<name>A0AAV9M4B0_9SOLN</name>
<gene>
    <name evidence="2" type="ORF">R3W88_024692</name>
</gene>